<dbReference type="Pfam" id="PF13191">
    <property type="entry name" value="AAA_16"/>
    <property type="match status" value="1"/>
</dbReference>
<dbReference type="EMBL" id="JBHMCA010000083">
    <property type="protein sequence ID" value="MFB9450644.1"/>
    <property type="molecule type" value="Genomic_DNA"/>
</dbReference>
<evidence type="ECO:0000313" key="9">
    <source>
        <dbReference type="Proteomes" id="UP001589608"/>
    </source>
</evidence>
<dbReference type="Gene3D" id="3.40.50.300">
    <property type="entry name" value="P-loop containing nucleotide triphosphate hydrolases"/>
    <property type="match status" value="1"/>
</dbReference>
<dbReference type="SUPFAM" id="SSF46894">
    <property type="entry name" value="C-terminal effector domain of the bipartite response regulators"/>
    <property type="match status" value="1"/>
</dbReference>
<dbReference type="SUPFAM" id="SSF48452">
    <property type="entry name" value="TPR-like"/>
    <property type="match status" value="2"/>
</dbReference>
<dbReference type="InterPro" id="IPR036388">
    <property type="entry name" value="WH-like_DNA-bd_sf"/>
</dbReference>
<keyword evidence="5" id="KW-0731">Sigma factor</keyword>
<organism evidence="8 9">
    <name type="scientific">Dactylosporangium vinaceum</name>
    <dbReference type="NCBI Taxonomy" id="53362"/>
    <lineage>
        <taxon>Bacteria</taxon>
        <taxon>Bacillati</taxon>
        <taxon>Actinomycetota</taxon>
        <taxon>Actinomycetes</taxon>
        <taxon>Micromonosporales</taxon>
        <taxon>Micromonosporaceae</taxon>
        <taxon>Dactylosporangium</taxon>
    </lineage>
</organism>
<proteinExistence type="inferred from homology"/>
<dbReference type="InterPro" id="IPR027417">
    <property type="entry name" value="P-loop_NTPase"/>
</dbReference>
<protein>
    <submittedName>
        <fullName evidence="8">AAA family ATPase</fullName>
    </submittedName>
</protein>
<dbReference type="InterPro" id="IPR011990">
    <property type="entry name" value="TPR-like_helical_dom_sf"/>
</dbReference>
<dbReference type="InterPro" id="IPR016032">
    <property type="entry name" value="Sig_transdc_resp-reg_C-effctor"/>
</dbReference>
<keyword evidence="4" id="KW-0805">Transcription regulation</keyword>
<evidence type="ECO:0000259" key="7">
    <source>
        <dbReference type="PROSITE" id="PS50043"/>
    </source>
</evidence>
<sequence length="985" mass="105465">MTVSRQVFVGRDAELAQLESSLVDAAERRPATVMLGGEAGVGKSRLLQQFVAAARGERHGAFVLIGRCMDLAGGTVPYAPLVDALRRARAEGADGLSLGGSAYTALSGLIADFTGEQPAAGATAPGGSQLQVFGAVMRLLEQVGEQAPVVLIFEDVHWADPSTLDLVAFLTQAKSAERLLLVCSHRTNDRHGDGRLAALLAEPQFALGITPIELGRFSREELRDFLAEAGPGAPSRRDVDQVFQLSQGNPLFAAELLRTGAAAAAGGASVPERLRAIVLSRYQELSADGQQLMRVAAAAGQRIGGSLLMATSGLPPARLLEALRECVDGHALVVDRADGSYVFWHALLREAVYEDRILPLERSLLHARMAEAISEDGELGQVTGLSAKAALAYHWFQAGRKREALAAAIQAAEAAVDGRTYPEALLLYRRAVELWPAVPERDRPAGAGWTRLLTEAADAARWAGEVAYAVTLIERAIEATPSAELWERLGSYRWEAGDYPGSAEAYEQAAALMDGRPGGTTMARVRNGQAIAALQGDRYTEALALADEAQAMAAEAGNRGAQSRALGIAGLALALLARPDEGVQRLRESIRIAQSIEHLEHLFRGYANLGVALEIAGRLRESVDVAIEGRNHARRLRLDRARQGAVLANNAAATLVLLGRWDEALGIIAEELPDRPVTETRFLRLTLADVQVARGEFEAARAALAEVQGPASPRFGGLRAVCAAELAYWDGRPAADVLGAVEDGFTALGGAANENTTVALQLCAAALRAWADESDARVRPGDRASREPAREQADELLRRAEAAAKPQARKLPEIRALIAWCEAERDRAAGAATPETWAAVAELWDAAERPYPAAYARFRAALTAWPKDRPAVRRHARAAAQTADELRARPLAARLEGLARLANFELRPAGDAPEAAAAPANPLTPRQREVLLLIEQRRLSDREIAEELHIAVKTVSRHLGDAGTVLDVKGRHVIAKIARQRGYLD</sequence>
<dbReference type="PROSITE" id="PS50043">
    <property type="entry name" value="HTH_LUXR_2"/>
    <property type="match status" value="1"/>
</dbReference>
<dbReference type="PANTHER" id="PTHR16305:SF35">
    <property type="entry name" value="TRANSCRIPTIONAL ACTIVATOR DOMAIN"/>
    <property type="match status" value="1"/>
</dbReference>
<evidence type="ECO:0000256" key="5">
    <source>
        <dbReference type="ARBA" id="ARBA00023082"/>
    </source>
</evidence>
<evidence type="ECO:0000256" key="2">
    <source>
        <dbReference type="ARBA" id="ARBA00022741"/>
    </source>
</evidence>
<evidence type="ECO:0000256" key="1">
    <source>
        <dbReference type="ARBA" id="ARBA00010641"/>
    </source>
</evidence>
<dbReference type="Pfam" id="PF08281">
    <property type="entry name" value="Sigma70_r4_2"/>
    <property type="match status" value="1"/>
</dbReference>
<dbReference type="InterPro" id="IPR013249">
    <property type="entry name" value="RNA_pol_sigma70_r4_t2"/>
</dbReference>
<dbReference type="Proteomes" id="UP001589608">
    <property type="component" value="Unassembled WGS sequence"/>
</dbReference>
<gene>
    <name evidence="8" type="ORF">ACFFTR_46865</name>
</gene>
<keyword evidence="3" id="KW-0067">ATP-binding</keyword>
<keyword evidence="6" id="KW-0804">Transcription</keyword>
<evidence type="ECO:0000256" key="6">
    <source>
        <dbReference type="ARBA" id="ARBA00023163"/>
    </source>
</evidence>
<comment type="caution">
    <text evidence="8">The sequence shown here is derived from an EMBL/GenBank/DDBJ whole genome shotgun (WGS) entry which is preliminary data.</text>
</comment>
<dbReference type="SUPFAM" id="SSF52540">
    <property type="entry name" value="P-loop containing nucleoside triphosphate hydrolases"/>
    <property type="match status" value="1"/>
</dbReference>
<dbReference type="SMART" id="SM00421">
    <property type="entry name" value="HTH_LUXR"/>
    <property type="match status" value="1"/>
</dbReference>
<evidence type="ECO:0000313" key="8">
    <source>
        <dbReference type="EMBL" id="MFB9450644.1"/>
    </source>
</evidence>
<dbReference type="PANTHER" id="PTHR16305">
    <property type="entry name" value="TESTICULAR SOLUBLE ADENYLYL CYCLASE"/>
    <property type="match status" value="1"/>
</dbReference>
<dbReference type="Gene3D" id="1.25.40.10">
    <property type="entry name" value="Tetratricopeptide repeat domain"/>
    <property type="match status" value="2"/>
</dbReference>
<dbReference type="Gene3D" id="1.10.10.10">
    <property type="entry name" value="Winged helix-like DNA-binding domain superfamily/Winged helix DNA-binding domain"/>
    <property type="match status" value="1"/>
</dbReference>
<evidence type="ECO:0000256" key="3">
    <source>
        <dbReference type="ARBA" id="ARBA00022840"/>
    </source>
</evidence>
<keyword evidence="9" id="KW-1185">Reference proteome</keyword>
<reference evidence="8 9" key="1">
    <citation type="submission" date="2024-09" db="EMBL/GenBank/DDBJ databases">
        <authorList>
            <person name="Sun Q."/>
            <person name="Mori K."/>
        </authorList>
    </citation>
    <scope>NUCLEOTIDE SEQUENCE [LARGE SCALE GENOMIC DNA]</scope>
    <source>
        <strain evidence="8 9">JCM 3307</strain>
    </source>
</reference>
<accession>A0ABV5MP59</accession>
<keyword evidence="2" id="KW-0547">Nucleotide-binding</keyword>
<comment type="similarity">
    <text evidence="1">Belongs to the sigma-70 factor family. ECF subfamily.</text>
</comment>
<dbReference type="RefSeq" id="WP_223095650.1">
    <property type="nucleotide sequence ID" value="NZ_JBHMCA010000083.1"/>
</dbReference>
<dbReference type="InterPro" id="IPR041664">
    <property type="entry name" value="AAA_16"/>
</dbReference>
<name>A0ABV5MP59_9ACTN</name>
<feature type="domain" description="HTH luxR-type" evidence="7">
    <location>
        <begin position="916"/>
        <end position="982"/>
    </location>
</feature>
<evidence type="ECO:0000256" key="4">
    <source>
        <dbReference type="ARBA" id="ARBA00023015"/>
    </source>
</evidence>
<dbReference type="InterPro" id="IPR000792">
    <property type="entry name" value="Tscrpt_reg_LuxR_C"/>
</dbReference>